<feature type="region of interest" description="Disordered" evidence="1">
    <location>
        <begin position="263"/>
        <end position="284"/>
    </location>
</feature>
<proteinExistence type="predicted"/>
<dbReference type="EMBL" id="JAIQCJ010000808">
    <property type="protein sequence ID" value="KAJ8794565.1"/>
    <property type="molecule type" value="Genomic_DNA"/>
</dbReference>
<accession>A0AB34HUC4</accession>
<evidence type="ECO:0000313" key="3">
    <source>
        <dbReference type="Proteomes" id="UP001159641"/>
    </source>
</evidence>
<feature type="region of interest" description="Disordered" evidence="1">
    <location>
        <begin position="1"/>
        <end position="34"/>
    </location>
</feature>
<feature type="compositionally biased region" description="Pro residues" evidence="1">
    <location>
        <begin position="92"/>
        <end position="108"/>
    </location>
</feature>
<dbReference type="Proteomes" id="UP001159641">
    <property type="component" value="Unassembled WGS sequence"/>
</dbReference>
<evidence type="ECO:0000313" key="2">
    <source>
        <dbReference type="EMBL" id="KAJ8794565.1"/>
    </source>
</evidence>
<comment type="caution">
    <text evidence="2">The sequence shown here is derived from an EMBL/GenBank/DDBJ whole genome shotgun (WGS) entry which is preliminary data.</text>
</comment>
<reference evidence="2 3" key="1">
    <citation type="submission" date="2022-11" db="EMBL/GenBank/DDBJ databases">
        <title>Whole genome sequence of Eschrichtius robustus ER-17-0199.</title>
        <authorList>
            <person name="Bruniche-Olsen A."/>
            <person name="Black A.N."/>
            <person name="Fields C.J."/>
            <person name="Walden K."/>
            <person name="Dewoody J.A."/>
        </authorList>
    </citation>
    <scope>NUCLEOTIDE SEQUENCE [LARGE SCALE GENOMIC DNA]</scope>
    <source>
        <strain evidence="2">ER-17-0199</strain>
        <tissue evidence="2">Blubber</tissue>
    </source>
</reference>
<feature type="compositionally biased region" description="Low complexity" evidence="1">
    <location>
        <begin position="71"/>
        <end position="91"/>
    </location>
</feature>
<feature type="compositionally biased region" description="Basic and acidic residues" evidence="1">
    <location>
        <begin position="225"/>
        <end position="239"/>
    </location>
</feature>
<protein>
    <submittedName>
        <fullName evidence="2">Uncharacterized protein</fullName>
    </submittedName>
</protein>
<feature type="region of interest" description="Disordered" evidence="1">
    <location>
        <begin position="57"/>
        <end position="249"/>
    </location>
</feature>
<feature type="compositionally biased region" description="Low complexity" evidence="1">
    <location>
        <begin position="109"/>
        <end position="121"/>
    </location>
</feature>
<feature type="compositionally biased region" description="Polar residues" evidence="1">
    <location>
        <begin position="146"/>
        <end position="167"/>
    </location>
</feature>
<evidence type="ECO:0000256" key="1">
    <source>
        <dbReference type="SAM" id="MobiDB-lite"/>
    </source>
</evidence>
<feature type="compositionally biased region" description="Basic and acidic residues" evidence="1">
    <location>
        <begin position="203"/>
        <end position="216"/>
    </location>
</feature>
<keyword evidence="3" id="KW-1185">Reference proteome</keyword>
<name>A0AB34HUC4_ESCRO</name>
<sequence length="302" mass="31439">MRGDGGKFGQLGLANGEPREGSAPSTRPRPPLLPQHQCVHLAQCAWRLGLSGRLRQAVSELDPPPPPPPLAAAFASSAAAEPGAGELARPRQPSPAQPSPAQPIPDSLPTPGQQAAAAATGREGGGRNPAPSTRSPSWTIMIPSKPMTTCSPRRTGIETCSWTQPGRSSRERSATAPAHRSPRPRATPPAGLWAPGCEPVPGAHERGRGMRGRSEEGCWVTGAGRKGERPGPRARERRGQARGGGAAGGQVALGRAIQATRLYNRTSHGRARRGGGAREAGAESPARWLLAADRFSLPFPAP</sequence>
<organism evidence="2 3">
    <name type="scientific">Eschrichtius robustus</name>
    <name type="common">California gray whale</name>
    <name type="synonym">Eschrichtius gibbosus</name>
    <dbReference type="NCBI Taxonomy" id="9764"/>
    <lineage>
        <taxon>Eukaryota</taxon>
        <taxon>Metazoa</taxon>
        <taxon>Chordata</taxon>
        <taxon>Craniata</taxon>
        <taxon>Vertebrata</taxon>
        <taxon>Euteleostomi</taxon>
        <taxon>Mammalia</taxon>
        <taxon>Eutheria</taxon>
        <taxon>Laurasiatheria</taxon>
        <taxon>Artiodactyla</taxon>
        <taxon>Whippomorpha</taxon>
        <taxon>Cetacea</taxon>
        <taxon>Mysticeti</taxon>
        <taxon>Eschrichtiidae</taxon>
        <taxon>Eschrichtius</taxon>
    </lineage>
</organism>
<dbReference type="AlphaFoldDB" id="A0AB34HUC4"/>
<gene>
    <name evidence="2" type="ORF">J1605_018860</name>
</gene>